<comment type="similarity">
    <text evidence="2 5">Belongs to the DegT/DnrJ/EryC1 family.</text>
</comment>
<dbReference type="InterPro" id="IPR015424">
    <property type="entry name" value="PyrdxlP-dep_Trfase"/>
</dbReference>
<evidence type="ECO:0000256" key="4">
    <source>
        <dbReference type="PIRSR" id="PIRSR000390-2"/>
    </source>
</evidence>
<organism evidence="6 7">
    <name type="scientific">Reinekea forsetii</name>
    <dbReference type="NCBI Taxonomy" id="1336806"/>
    <lineage>
        <taxon>Bacteria</taxon>
        <taxon>Pseudomonadati</taxon>
        <taxon>Pseudomonadota</taxon>
        <taxon>Gammaproteobacteria</taxon>
        <taxon>Oceanospirillales</taxon>
        <taxon>Saccharospirillaceae</taxon>
        <taxon>Reinekea</taxon>
    </lineage>
</organism>
<dbReference type="Gene3D" id="3.90.1150.10">
    <property type="entry name" value="Aspartate Aminotransferase, domain 1"/>
    <property type="match status" value="1"/>
</dbReference>
<dbReference type="RefSeq" id="WP_100256927.1">
    <property type="nucleotide sequence ID" value="NZ_CP011797.1"/>
</dbReference>
<dbReference type="InterPro" id="IPR015422">
    <property type="entry name" value="PyrdxlP-dep_Trfase_small"/>
</dbReference>
<dbReference type="InterPro" id="IPR020026">
    <property type="entry name" value="PseC"/>
</dbReference>
<dbReference type="InterPro" id="IPR000653">
    <property type="entry name" value="DegT/StrS_aminotransferase"/>
</dbReference>
<name>A0A2K8KUM7_9GAMM</name>
<dbReference type="GO" id="GO:0008483">
    <property type="term" value="F:transaminase activity"/>
    <property type="evidence" value="ECO:0007669"/>
    <property type="project" value="UniProtKB-KW"/>
</dbReference>
<sequence>MIPYGRQDISDADIEAVIDVLKSNFLTQGPKVPEFEKALTSITGAKHALAMNSATSALHAACLALGLGKGDILWTTPVTFVASANAGLYCGAKIDFVDIDPDTYNICPKKLEKELIKAQINGTLPKILVPVHLCGQSCDMRAIRDLCMGYGVKIIEDASHAIGGSYLGGPIGNCAYSDITIFSFHPVKIITTGEGGAALTNDDQLADKMALYRGHGITRDKNMMTEPLHGPWYYQQVELGYNYRMTDIQAALGVSQIGRLSEFVSKRHQIARRYDRLLDGLPVVIPSQLDDTYSGLHLYVIRLKLDYILRSHKEVFEGLREYDIGVNVHYIPVHLQPYYAAMGFKKGDFPESEKYYSEAISLPMYSALSEKDQDKVVEVLRSLVSPK</sequence>
<accession>A0A2K8KUM7</accession>
<proteinExistence type="inferred from homology"/>
<dbReference type="GO" id="GO:0030170">
    <property type="term" value="F:pyridoxal phosphate binding"/>
    <property type="evidence" value="ECO:0007669"/>
    <property type="project" value="TreeGrafter"/>
</dbReference>
<dbReference type="KEGG" id="rfo:REIFOR_01450"/>
<gene>
    <name evidence="6" type="ORF">REIFOR_01450</name>
</gene>
<dbReference type="PIRSF" id="PIRSF000390">
    <property type="entry name" value="PLP_StrS"/>
    <property type="match status" value="1"/>
</dbReference>
<dbReference type="NCBIfam" id="TIGR03588">
    <property type="entry name" value="PseC"/>
    <property type="match status" value="1"/>
</dbReference>
<dbReference type="GO" id="GO:0000271">
    <property type="term" value="P:polysaccharide biosynthetic process"/>
    <property type="evidence" value="ECO:0007669"/>
    <property type="project" value="TreeGrafter"/>
</dbReference>
<evidence type="ECO:0000256" key="5">
    <source>
        <dbReference type="RuleBase" id="RU004508"/>
    </source>
</evidence>
<dbReference type="OrthoDB" id="9804264at2"/>
<dbReference type="PANTHER" id="PTHR30244">
    <property type="entry name" value="TRANSAMINASE"/>
    <property type="match status" value="1"/>
</dbReference>
<evidence type="ECO:0000256" key="1">
    <source>
        <dbReference type="ARBA" id="ARBA00022898"/>
    </source>
</evidence>
<dbReference type="Proteomes" id="UP000229757">
    <property type="component" value="Chromosome"/>
</dbReference>
<dbReference type="AlphaFoldDB" id="A0A2K8KUM7"/>
<evidence type="ECO:0000256" key="2">
    <source>
        <dbReference type="ARBA" id="ARBA00037999"/>
    </source>
</evidence>
<evidence type="ECO:0000313" key="7">
    <source>
        <dbReference type="Proteomes" id="UP000229757"/>
    </source>
</evidence>
<reference evidence="6 7" key="1">
    <citation type="journal article" date="2017" name="Environ. Microbiol.">
        <title>Genomic and physiological analyses of 'Reinekea forsetii' reveal a versatile opportunistic lifestyle during spring algae blooms.</title>
        <authorList>
            <person name="Avci B."/>
            <person name="Hahnke R.L."/>
            <person name="Chafee M."/>
            <person name="Fischer T."/>
            <person name="Gruber-Vodicka H."/>
            <person name="Tegetmeyer H.E."/>
            <person name="Harder J."/>
            <person name="Fuchs B.M."/>
            <person name="Amann R.I."/>
            <person name="Teeling H."/>
        </authorList>
    </citation>
    <scope>NUCLEOTIDE SEQUENCE [LARGE SCALE GENOMIC DNA]</scope>
    <source>
        <strain evidence="6 7">Hel1_31_D35</strain>
    </source>
</reference>
<dbReference type="EMBL" id="CP011797">
    <property type="protein sequence ID" value="ATX76596.1"/>
    <property type="molecule type" value="Genomic_DNA"/>
</dbReference>
<dbReference type="SUPFAM" id="SSF53383">
    <property type="entry name" value="PLP-dependent transferases"/>
    <property type="match status" value="1"/>
</dbReference>
<dbReference type="PANTHER" id="PTHR30244:SF34">
    <property type="entry name" value="DTDP-4-AMINO-4,6-DIDEOXYGALACTOSE TRANSAMINASE"/>
    <property type="match status" value="1"/>
</dbReference>
<keyword evidence="6" id="KW-0808">Transferase</keyword>
<dbReference type="Gene3D" id="3.40.640.10">
    <property type="entry name" value="Type I PLP-dependent aspartate aminotransferase-like (Major domain)"/>
    <property type="match status" value="1"/>
</dbReference>
<dbReference type="InterPro" id="IPR015421">
    <property type="entry name" value="PyrdxlP-dep_Trfase_major"/>
</dbReference>
<keyword evidence="6" id="KW-0032">Aminotransferase</keyword>
<keyword evidence="7" id="KW-1185">Reference proteome</keyword>
<keyword evidence="1 4" id="KW-0663">Pyridoxal phosphate</keyword>
<feature type="active site" description="Proton acceptor" evidence="3">
    <location>
        <position position="188"/>
    </location>
</feature>
<evidence type="ECO:0000256" key="3">
    <source>
        <dbReference type="PIRSR" id="PIRSR000390-1"/>
    </source>
</evidence>
<dbReference type="CDD" id="cd00616">
    <property type="entry name" value="AHBA_syn"/>
    <property type="match status" value="1"/>
</dbReference>
<feature type="modified residue" description="N6-(pyridoxal phosphate)lysine" evidence="4">
    <location>
        <position position="188"/>
    </location>
</feature>
<evidence type="ECO:0000313" key="6">
    <source>
        <dbReference type="EMBL" id="ATX76596.1"/>
    </source>
</evidence>
<protein>
    <submittedName>
        <fullName evidence="6">UDP-4-keto-6-deoxy-N-acetylglucosamine 4-aminotransferase</fullName>
    </submittedName>
</protein>
<dbReference type="Pfam" id="PF01041">
    <property type="entry name" value="DegT_DnrJ_EryC1"/>
    <property type="match status" value="1"/>
</dbReference>